<feature type="signal peptide" evidence="5">
    <location>
        <begin position="1"/>
        <end position="22"/>
    </location>
</feature>
<accession>A0A1E7KUP8</accession>
<evidence type="ECO:0000313" key="8">
    <source>
        <dbReference type="Proteomes" id="UP000176005"/>
    </source>
</evidence>
<dbReference type="GO" id="GO:0030313">
    <property type="term" value="C:cell envelope"/>
    <property type="evidence" value="ECO:0007669"/>
    <property type="project" value="UniProtKB-SubCell"/>
</dbReference>
<feature type="domain" description="Solute-binding protein family 5" evidence="6">
    <location>
        <begin position="92"/>
        <end position="451"/>
    </location>
</feature>
<dbReference type="GO" id="GO:0015833">
    <property type="term" value="P:peptide transport"/>
    <property type="evidence" value="ECO:0007669"/>
    <property type="project" value="TreeGrafter"/>
</dbReference>
<dbReference type="PROSITE" id="PS51257">
    <property type="entry name" value="PROKAR_LIPOPROTEIN"/>
    <property type="match status" value="1"/>
</dbReference>
<dbReference type="Pfam" id="PF00496">
    <property type="entry name" value="SBP_bac_5"/>
    <property type="match status" value="1"/>
</dbReference>
<dbReference type="GO" id="GO:0043190">
    <property type="term" value="C:ATP-binding cassette (ABC) transporter complex"/>
    <property type="evidence" value="ECO:0007669"/>
    <property type="project" value="InterPro"/>
</dbReference>
<dbReference type="Gene3D" id="3.90.76.10">
    <property type="entry name" value="Dipeptide-binding Protein, Domain 1"/>
    <property type="match status" value="1"/>
</dbReference>
<dbReference type="AlphaFoldDB" id="A0A1E7KUP8"/>
<keyword evidence="3" id="KW-0813">Transport</keyword>
<evidence type="ECO:0000256" key="3">
    <source>
        <dbReference type="ARBA" id="ARBA00022448"/>
    </source>
</evidence>
<keyword evidence="4 5" id="KW-0732">Signal</keyword>
<dbReference type="InterPro" id="IPR030678">
    <property type="entry name" value="Peptide/Ni-bd"/>
</dbReference>
<dbReference type="PATRIC" id="fig|518642.10.peg.6627"/>
<feature type="chain" id="PRO_5039353385" evidence="5">
    <location>
        <begin position="23"/>
        <end position="536"/>
    </location>
</feature>
<keyword evidence="8" id="KW-1185">Reference proteome</keyword>
<dbReference type="Gene3D" id="3.10.105.10">
    <property type="entry name" value="Dipeptide-binding Protein, Domain 3"/>
    <property type="match status" value="1"/>
</dbReference>
<dbReference type="InterPro" id="IPR000914">
    <property type="entry name" value="SBP_5_dom"/>
</dbReference>
<evidence type="ECO:0000256" key="1">
    <source>
        <dbReference type="ARBA" id="ARBA00004196"/>
    </source>
</evidence>
<dbReference type="PANTHER" id="PTHR30290:SF10">
    <property type="entry name" value="PERIPLASMIC OLIGOPEPTIDE-BINDING PROTEIN-RELATED"/>
    <property type="match status" value="1"/>
</dbReference>
<dbReference type="Gene3D" id="3.40.190.10">
    <property type="entry name" value="Periplasmic binding protein-like II"/>
    <property type="match status" value="1"/>
</dbReference>
<gene>
    <name evidence="7" type="ORF">AN218_28935</name>
</gene>
<evidence type="ECO:0000313" key="7">
    <source>
        <dbReference type="EMBL" id="OEV07655.1"/>
    </source>
</evidence>
<comment type="subcellular location">
    <subcellularLocation>
        <location evidence="1">Cell envelope</location>
    </subcellularLocation>
</comment>
<evidence type="ECO:0000259" key="6">
    <source>
        <dbReference type="Pfam" id="PF00496"/>
    </source>
</evidence>
<reference evidence="7 8" key="1">
    <citation type="journal article" date="2016" name="Front. Microbiol.">
        <title>Comparative Genomics Analysis of Streptomyces Species Reveals Their Adaptation to the Marine Environment and Their Diversity at the Genomic Level.</title>
        <authorList>
            <person name="Tian X."/>
            <person name="Zhang Z."/>
            <person name="Yang T."/>
            <person name="Chen M."/>
            <person name="Li J."/>
            <person name="Chen F."/>
            <person name="Yang J."/>
            <person name="Li W."/>
            <person name="Zhang B."/>
            <person name="Zhang Z."/>
            <person name="Wu J."/>
            <person name="Zhang C."/>
            <person name="Long L."/>
            <person name="Xiao J."/>
        </authorList>
    </citation>
    <scope>NUCLEOTIDE SEQUENCE [LARGE SCALE GENOMIC DNA]</scope>
    <source>
        <strain evidence="7 8">SCSIO 10429</strain>
    </source>
</reference>
<comment type="similarity">
    <text evidence="2">Belongs to the bacterial solute-binding protein 5 family.</text>
</comment>
<dbReference type="PANTHER" id="PTHR30290">
    <property type="entry name" value="PERIPLASMIC BINDING COMPONENT OF ABC TRANSPORTER"/>
    <property type="match status" value="1"/>
</dbReference>
<sequence length="536" mass="59395">MKCRTPALAAAAGLLASLLTGCGQVTGSDAPPVVVGTTDAFAVTKATPAPFDPAAAYDVSSWNVMRNVYQTLLRMPRSGNRPVRDAAQKCGFADARNEQYRCTLRKGLTFSNGHTLDAHDVEFSVRRILRIRFANGPASLLAGIARVKATSDHEVVFNLRKPDATFPYKIATPAASIVDQESYPPDGFAKGFETAGSGPYTLEFDSKASKTVFSRNDEYKGGLHVHSEKVELRSFKDSESMEKALRAGDIDLMNRTISPKQVERLEAAPEDRIDLVQQPGQEIRYLVFNTDDETVGRLAVRRAIAELIDRESLVRDVYARTADPLYSLVPSGVPGHRNSFFNKYSASGESEEESGADAAANTLRKAGVSTPVKLELAYTSDHYGSVTKKEFEALKKQLNNTGLFDAKVRGLPWDKYRTDALKGKYQVYGYGWFPDFPDADNYIAPFFERNNFLNSPYTSTEIRDDVIPRTRQKTDRVRTEAGFERAQDIVADEVPVLPLWQGKQFIAARDDITGVEWALNSSSVLQLWELGRNTDE</sequence>
<protein>
    <submittedName>
        <fullName evidence="7">Peptide-binding protein</fullName>
    </submittedName>
</protein>
<dbReference type="RefSeq" id="WP_070020068.1">
    <property type="nucleotide sequence ID" value="NZ_LJGW01000488.1"/>
</dbReference>
<evidence type="ECO:0000256" key="2">
    <source>
        <dbReference type="ARBA" id="ARBA00005695"/>
    </source>
</evidence>
<name>A0A1E7KUP8_9ACTN</name>
<dbReference type="SUPFAM" id="SSF53850">
    <property type="entry name" value="Periplasmic binding protein-like II"/>
    <property type="match status" value="1"/>
</dbReference>
<dbReference type="EMBL" id="LJGW01000488">
    <property type="protein sequence ID" value="OEV07655.1"/>
    <property type="molecule type" value="Genomic_DNA"/>
</dbReference>
<organism evidence="7 8">
    <name type="scientific">Streptomyces nanshensis</name>
    <dbReference type="NCBI Taxonomy" id="518642"/>
    <lineage>
        <taxon>Bacteria</taxon>
        <taxon>Bacillati</taxon>
        <taxon>Actinomycetota</taxon>
        <taxon>Actinomycetes</taxon>
        <taxon>Kitasatosporales</taxon>
        <taxon>Streptomycetaceae</taxon>
        <taxon>Streptomyces</taxon>
    </lineage>
</organism>
<evidence type="ECO:0000256" key="4">
    <source>
        <dbReference type="ARBA" id="ARBA00022729"/>
    </source>
</evidence>
<dbReference type="GO" id="GO:0042597">
    <property type="term" value="C:periplasmic space"/>
    <property type="evidence" value="ECO:0007669"/>
    <property type="project" value="UniProtKB-ARBA"/>
</dbReference>
<proteinExistence type="inferred from homology"/>
<dbReference type="PIRSF" id="PIRSF002741">
    <property type="entry name" value="MppA"/>
    <property type="match status" value="1"/>
</dbReference>
<dbReference type="GO" id="GO:1904680">
    <property type="term" value="F:peptide transmembrane transporter activity"/>
    <property type="evidence" value="ECO:0007669"/>
    <property type="project" value="TreeGrafter"/>
</dbReference>
<dbReference type="Proteomes" id="UP000176005">
    <property type="component" value="Unassembled WGS sequence"/>
</dbReference>
<comment type="caution">
    <text evidence="7">The sequence shown here is derived from an EMBL/GenBank/DDBJ whole genome shotgun (WGS) entry which is preliminary data.</text>
</comment>
<evidence type="ECO:0000256" key="5">
    <source>
        <dbReference type="SAM" id="SignalP"/>
    </source>
</evidence>
<dbReference type="InterPro" id="IPR039424">
    <property type="entry name" value="SBP_5"/>
</dbReference>